<organism evidence="3 4">
    <name type="scientific">Dermacoccus abyssi</name>
    <dbReference type="NCBI Taxonomy" id="322596"/>
    <lineage>
        <taxon>Bacteria</taxon>
        <taxon>Bacillati</taxon>
        <taxon>Actinomycetota</taxon>
        <taxon>Actinomycetes</taxon>
        <taxon>Micrococcales</taxon>
        <taxon>Dermacoccaceae</taxon>
        <taxon>Dermacoccus</taxon>
    </lineage>
</organism>
<name>A0ABX5Z6X0_9MICO</name>
<evidence type="ECO:0000259" key="2">
    <source>
        <dbReference type="Pfam" id="PF00199"/>
    </source>
</evidence>
<dbReference type="Pfam" id="PF00199">
    <property type="entry name" value="Catalase"/>
    <property type="match status" value="1"/>
</dbReference>
<evidence type="ECO:0000313" key="3">
    <source>
        <dbReference type="EMBL" id="QEH92491.1"/>
    </source>
</evidence>
<accession>A0ABX5Z6X0</accession>
<protein>
    <submittedName>
        <fullName evidence="3">Catalase</fullName>
        <ecNumber evidence="3">1.11.1.6</ecNumber>
    </submittedName>
</protein>
<feature type="compositionally biased region" description="Basic and acidic residues" evidence="1">
    <location>
        <begin position="1"/>
        <end position="28"/>
    </location>
</feature>
<sequence length="67" mass="7585">MNLEVRMADPHTTRGNADEIHQDVRDDDVMTTQQGSVVYDDQNSLRAGDRGPTLMQDAHMREKSART</sequence>
<dbReference type="InterPro" id="IPR020835">
    <property type="entry name" value="Catalase_sf"/>
</dbReference>
<proteinExistence type="predicted"/>
<evidence type="ECO:0000256" key="1">
    <source>
        <dbReference type="SAM" id="MobiDB-lite"/>
    </source>
</evidence>
<dbReference type="EC" id="1.11.1.6" evidence="3"/>
<keyword evidence="4" id="KW-1185">Reference proteome</keyword>
<feature type="compositionally biased region" description="Polar residues" evidence="1">
    <location>
        <begin position="30"/>
        <end position="45"/>
    </location>
</feature>
<dbReference type="Gene3D" id="4.10.91.20">
    <property type="match status" value="1"/>
</dbReference>
<evidence type="ECO:0000313" key="4">
    <source>
        <dbReference type="Proteomes" id="UP000323565"/>
    </source>
</evidence>
<keyword evidence="3" id="KW-0575">Peroxidase</keyword>
<reference evidence="3 4" key="1">
    <citation type="submission" date="2019-08" db="EMBL/GenBank/DDBJ databases">
        <title>Dermacoccus abyssi strain HZAU 226, whole genome Nanopore sequencing project.</title>
        <authorList>
            <person name="Guo A."/>
            <person name="Zhang X."/>
            <person name="Ruan Y."/>
            <person name="Liu W."/>
            <person name="Chen Q."/>
            <person name="Gu L."/>
        </authorList>
    </citation>
    <scope>NUCLEOTIDE SEQUENCE [LARGE SCALE GENOMIC DNA]</scope>
    <source>
        <strain evidence="3 4">HZAU 226</strain>
    </source>
</reference>
<feature type="compositionally biased region" description="Basic and acidic residues" evidence="1">
    <location>
        <begin position="58"/>
        <end position="67"/>
    </location>
</feature>
<keyword evidence="3" id="KW-0560">Oxidoreductase</keyword>
<feature type="region of interest" description="Disordered" evidence="1">
    <location>
        <begin position="1"/>
        <end position="67"/>
    </location>
</feature>
<dbReference type="InterPro" id="IPR011614">
    <property type="entry name" value="Catalase_core"/>
</dbReference>
<feature type="domain" description="Catalase core" evidence="2">
    <location>
        <begin position="31"/>
        <end position="66"/>
    </location>
</feature>
<gene>
    <name evidence="3" type="ORF">FV141_02255</name>
</gene>
<dbReference type="EMBL" id="CP043031">
    <property type="protein sequence ID" value="QEH92491.1"/>
    <property type="molecule type" value="Genomic_DNA"/>
</dbReference>
<dbReference type="GO" id="GO:0004096">
    <property type="term" value="F:catalase activity"/>
    <property type="evidence" value="ECO:0007669"/>
    <property type="project" value="UniProtKB-EC"/>
</dbReference>
<dbReference type="Proteomes" id="UP000323565">
    <property type="component" value="Chromosome"/>
</dbReference>
<dbReference type="SUPFAM" id="SSF56634">
    <property type="entry name" value="Heme-dependent catalase-like"/>
    <property type="match status" value="1"/>
</dbReference>